<feature type="compositionally biased region" description="Basic and acidic residues" evidence="1">
    <location>
        <begin position="202"/>
        <end position="223"/>
    </location>
</feature>
<evidence type="ECO:0000259" key="2">
    <source>
        <dbReference type="Pfam" id="PF03732"/>
    </source>
</evidence>
<dbReference type="Pfam" id="PF03732">
    <property type="entry name" value="Retrotrans_gag"/>
    <property type="match status" value="1"/>
</dbReference>
<feature type="domain" description="Retrotransposon gag" evidence="2">
    <location>
        <begin position="68"/>
        <end position="155"/>
    </location>
</feature>
<keyword evidence="3" id="KW-1185">Reference proteome</keyword>
<dbReference type="Proteomes" id="UP000189701">
    <property type="component" value="Unplaced"/>
</dbReference>
<name>A0A1U7W571_NICSY</name>
<proteinExistence type="predicted"/>
<evidence type="ECO:0000313" key="3">
    <source>
        <dbReference type="Proteomes" id="UP000189701"/>
    </source>
</evidence>
<protein>
    <submittedName>
        <fullName evidence="4">Uncharacterized protein LOC104222758</fullName>
    </submittedName>
</protein>
<organism evidence="3 4">
    <name type="scientific">Nicotiana sylvestris</name>
    <name type="common">Wood tobacco</name>
    <name type="synonym">South American tobacco</name>
    <dbReference type="NCBI Taxonomy" id="4096"/>
    <lineage>
        <taxon>Eukaryota</taxon>
        <taxon>Viridiplantae</taxon>
        <taxon>Streptophyta</taxon>
        <taxon>Embryophyta</taxon>
        <taxon>Tracheophyta</taxon>
        <taxon>Spermatophyta</taxon>
        <taxon>Magnoliopsida</taxon>
        <taxon>eudicotyledons</taxon>
        <taxon>Gunneridae</taxon>
        <taxon>Pentapetalae</taxon>
        <taxon>asterids</taxon>
        <taxon>lamiids</taxon>
        <taxon>Solanales</taxon>
        <taxon>Solanaceae</taxon>
        <taxon>Nicotianoideae</taxon>
        <taxon>Nicotianeae</taxon>
        <taxon>Nicotiana</taxon>
    </lineage>
</organism>
<sequence length="327" mass="37898">MTDNIVNIAHNFEALGNPPQREDSISDTCNEEDVAMPAHHITTYKTTVKGNDLAPHGIELVLLKKFGETLKKRALTWHLLLPEHSIDSFEMLANSFGKAHVEARNIQAWKADKFRISHGESELLQEFVTRFQKERMLLPVVLGEWAVEAFTKGLNLRNFNALQKLKESLLEFQATTWADVHKCYESKIRIEDDKLGFPASTKGRDQQNNRDKSKDDFDADQRSSKGRFFPYKRPKDAVKCSDRRIVQLVSVIRNITEARFPRSMRSDPNQRYPNLWCEYHGNNSHQTGDYRHLGEEMATLLKNGHLREFLCDRVKNNYDRNQDNVEP</sequence>
<reference evidence="4" key="2">
    <citation type="submission" date="2025-08" db="UniProtKB">
        <authorList>
            <consortium name="RefSeq"/>
        </authorList>
    </citation>
    <scope>IDENTIFICATION</scope>
    <source>
        <tissue evidence="4">Leaf</tissue>
    </source>
</reference>
<evidence type="ECO:0000256" key="1">
    <source>
        <dbReference type="SAM" id="MobiDB-lite"/>
    </source>
</evidence>
<dbReference type="PANTHER" id="PTHR33223:SF11">
    <property type="entry name" value="ELEMENT PROTEIN, PUTATIVE-RELATED"/>
    <property type="match status" value="1"/>
</dbReference>
<reference evidence="3" key="1">
    <citation type="journal article" date="2013" name="Genome Biol.">
        <title>Reference genomes and transcriptomes of Nicotiana sylvestris and Nicotiana tomentosiformis.</title>
        <authorList>
            <person name="Sierro N."/>
            <person name="Battey J.N."/>
            <person name="Ouadi S."/>
            <person name="Bovet L."/>
            <person name="Goepfert S."/>
            <person name="Bakaher N."/>
            <person name="Peitsch M.C."/>
            <person name="Ivanov N.V."/>
        </authorList>
    </citation>
    <scope>NUCLEOTIDE SEQUENCE [LARGE SCALE GENOMIC DNA]</scope>
</reference>
<dbReference type="AlphaFoldDB" id="A0A1U7W571"/>
<accession>A0A1U7W571</accession>
<dbReference type="InterPro" id="IPR005162">
    <property type="entry name" value="Retrotrans_gag_dom"/>
</dbReference>
<feature type="region of interest" description="Disordered" evidence="1">
    <location>
        <begin position="196"/>
        <end position="228"/>
    </location>
</feature>
<evidence type="ECO:0000313" key="4">
    <source>
        <dbReference type="RefSeq" id="XP_009772351.1"/>
    </source>
</evidence>
<gene>
    <name evidence="4" type="primary">LOC104222758</name>
</gene>
<dbReference type="PANTHER" id="PTHR33223">
    <property type="entry name" value="CCHC-TYPE DOMAIN-CONTAINING PROTEIN"/>
    <property type="match status" value="1"/>
</dbReference>
<dbReference type="RefSeq" id="XP_009772351.1">
    <property type="nucleotide sequence ID" value="XM_009774049.1"/>
</dbReference>